<feature type="region of interest" description="Disordered" evidence="1">
    <location>
        <begin position="54"/>
        <end position="92"/>
    </location>
</feature>
<evidence type="ECO:0000313" key="3">
    <source>
        <dbReference type="EMBL" id="KAJ3578055.1"/>
    </source>
</evidence>
<evidence type="ECO:0000259" key="2">
    <source>
        <dbReference type="Pfam" id="PF20233"/>
    </source>
</evidence>
<feature type="compositionally biased region" description="Basic and acidic residues" evidence="1">
    <location>
        <begin position="471"/>
        <end position="483"/>
    </location>
</feature>
<feature type="compositionally biased region" description="Basic and acidic residues" evidence="1">
    <location>
        <begin position="434"/>
        <end position="444"/>
    </location>
</feature>
<proteinExistence type="predicted"/>
<dbReference type="AlphaFoldDB" id="A0A9W8NJG9"/>
<dbReference type="InterPro" id="IPR046497">
    <property type="entry name" value="DUF6590"/>
</dbReference>
<feature type="compositionally biased region" description="Pro residues" evidence="1">
    <location>
        <begin position="56"/>
        <end position="67"/>
    </location>
</feature>
<protein>
    <recommendedName>
        <fullName evidence="2">DUF6590 domain-containing protein</fullName>
    </recommendedName>
</protein>
<dbReference type="VEuPathDB" id="FungiDB:F4678DRAFT_474495"/>
<feature type="domain" description="DUF6590" evidence="2">
    <location>
        <begin position="208"/>
        <end position="339"/>
    </location>
</feature>
<feature type="region of interest" description="Disordered" evidence="1">
    <location>
        <begin position="367"/>
        <end position="390"/>
    </location>
</feature>
<feature type="region of interest" description="Disordered" evidence="1">
    <location>
        <begin position="405"/>
        <end position="493"/>
    </location>
</feature>
<sequence length="493" mass="54711">MWQDARLATPSNPVLCHVLPWYALSCIAPDRFIPKANGGDNVAAYGWLDGPGLAPQHPPMPASPRPRPSSYRAKPRRGATWTAHGGVAGVSHPLTSQPTQLGGATMLGIINQLARSENIYVLTHRPPRVCPDHICKYFPDSYRIRLLLPTSSFSVKTVVSSEMGRRDRSSLRSDSGIGDELPELAPRCPADHPLTLKGYEIGPASKLHIGDVFEFLWADASEFQWEWKCLGYTRFIVLRHSESFPHHCVCIPISTGGPSKHEFAKPGIDSFQQGYVFQNGDPNPGYEQPKGGPKLQYSPVGIELRPGRLRVKEDSRANYADIIQVEHDAQVMVVGDVVKYFDRVRRNVNKAFMRQILRTALEKYQAEKAAGTNRPPSIMESIDGDQGGASCRSILMENDRADTYTLNEVPTDDERDDQAVPEVVVKQAPPAIPEKPEKIRRSSSDKSPLVPSDDSKQAPEEQPPNPPGLEIPRDHRDLYDLRSMHKVAMAGKQ</sequence>
<dbReference type="Proteomes" id="UP001148614">
    <property type="component" value="Unassembled WGS sequence"/>
</dbReference>
<accession>A0A9W8NJG9</accession>
<gene>
    <name evidence="3" type="ORF">NPX13_g2519</name>
</gene>
<dbReference type="Pfam" id="PF20233">
    <property type="entry name" value="DUF6590"/>
    <property type="match status" value="1"/>
</dbReference>
<comment type="caution">
    <text evidence="3">The sequence shown here is derived from an EMBL/GenBank/DDBJ whole genome shotgun (WGS) entry which is preliminary data.</text>
</comment>
<evidence type="ECO:0000256" key="1">
    <source>
        <dbReference type="SAM" id="MobiDB-lite"/>
    </source>
</evidence>
<evidence type="ECO:0000313" key="4">
    <source>
        <dbReference type="Proteomes" id="UP001148614"/>
    </source>
</evidence>
<name>A0A9W8NJG9_9PEZI</name>
<dbReference type="EMBL" id="JANPWZ010000266">
    <property type="protein sequence ID" value="KAJ3578055.1"/>
    <property type="molecule type" value="Genomic_DNA"/>
</dbReference>
<reference evidence="3" key="1">
    <citation type="submission" date="2022-07" db="EMBL/GenBank/DDBJ databases">
        <title>Genome Sequence of Xylaria arbuscula.</title>
        <authorList>
            <person name="Buettner E."/>
        </authorList>
    </citation>
    <scope>NUCLEOTIDE SEQUENCE</scope>
    <source>
        <strain evidence="3">VT107</strain>
    </source>
</reference>
<organism evidence="3 4">
    <name type="scientific">Xylaria arbuscula</name>
    <dbReference type="NCBI Taxonomy" id="114810"/>
    <lineage>
        <taxon>Eukaryota</taxon>
        <taxon>Fungi</taxon>
        <taxon>Dikarya</taxon>
        <taxon>Ascomycota</taxon>
        <taxon>Pezizomycotina</taxon>
        <taxon>Sordariomycetes</taxon>
        <taxon>Xylariomycetidae</taxon>
        <taxon>Xylariales</taxon>
        <taxon>Xylariaceae</taxon>
        <taxon>Xylaria</taxon>
    </lineage>
</organism>
<keyword evidence="4" id="KW-1185">Reference proteome</keyword>